<accession>A0AAV0Y9V7</accession>
<keyword evidence="2" id="KW-0479">Metal-binding</keyword>
<evidence type="ECO:0000256" key="6">
    <source>
        <dbReference type="ARBA" id="ARBA00023125"/>
    </source>
</evidence>
<evidence type="ECO:0000256" key="3">
    <source>
        <dbReference type="ARBA" id="ARBA00022771"/>
    </source>
</evidence>
<dbReference type="PANTHER" id="PTHR46481">
    <property type="entry name" value="ZINC FINGER BED DOMAIN-CONTAINING PROTEIN 4"/>
    <property type="match status" value="1"/>
</dbReference>
<keyword evidence="5" id="KW-0805">Transcription regulation</keyword>
<keyword evidence="7" id="KW-0804">Transcription</keyword>
<dbReference type="Pfam" id="PF05699">
    <property type="entry name" value="Dimer_Tnp_hAT"/>
    <property type="match status" value="1"/>
</dbReference>
<dbReference type="SUPFAM" id="SSF57667">
    <property type="entry name" value="beta-beta-alpha zinc fingers"/>
    <property type="match status" value="1"/>
</dbReference>
<dbReference type="AlphaFoldDB" id="A0AAV0Y9V7"/>
<comment type="subcellular location">
    <subcellularLocation>
        <location evidence="1">Nucleus</location>
    </subcellularLocation>
</comment>
<evidence type="ECO:0000256" key="10">
    <source>
        <dbReference type="SAM" id="MobiDB-lite"/>
    </source>
</evidence>
<keyword evidence="6" id="KW-0238">DNA-binding</keyword>
<dbReference type="GO" id="GO:0005634">
    <property type="term" value="C:nucleus"/>
    <property type="evidence" value="ECO:0007669"/>
    <property type="project" value="UniProtKB-SubCell"/>
</dbReference>
<evidence type="ECO:0000313" key="12">
    <source>
        <dbReference type="EMBL" id="CAI6376952.1"/>
    </source>
</evidence>
<evidence type="ECO:0000256" key="4">
    <source>
        <dbReference type="ARBA" id="ARBA00022833"/>
    </source>
</evidence>
<dbReference type="InterPro" id="IPR036236">
    <property type="entry name" value="Znf_C2H2_sf"/>
</dbReference>
<keyword evidence="13" id="KW-1185">Reference proteome</keyword>
<dbReference type="GO" id="GO:0003677">
    <property type="term" value="F:DNA binding"/>
    <property type="evidence" value="ECO:0007669"/>
    <property type="project" value="UniProtKB-KW"/>
</dbReference>
<dbReference type="GO" id="GO:0008270">
    <property type="term" value="F:zinc ion binding"/>
    <property type="evidence" value="ECO:0007669"/>
    <property type="project" value="UniProtKB-KW"/>
</dbReference>
<feature type="compositionally biased region" description="Polar residues" evidence="10">
    <location>
        <begin position="83"/>
        <end position="99"/>
    </location>
</feature>
<organism evidence="12 13">
    <name type="scientific">Macrosiphum euphorbiae</name>
    <name type="common">potato aphid</name>
    <dbReference type="NCBI Taxonomy" id="13131"/>
    <lineage>
        <taxon>Eukaryota</taxon>
        <taxon>Metazoa</taxon>
        <taxon>Ecdysozoa</taxon>
        <taxon>Arthropoda</taxon>
        <taxon>Hexapoda</taxon>
        <taxon>Insecta</taxon>
        <taxon>Pterygota</taxon>
        <taxon>Neoptera</taxon>
        <taxon>Paraneoptera</taxon>
        <taxon>Hemiptera</taxon>
        <taxon>Sternorrhyncha</taxon>
        <taxon>Aphidomorpha</taxon>
        <taxon>Aphidoidea</taxon>
        <taxon>Aphididae</taxon>
        <taxon>Macrosiphini</taxon>
        <taxon>Macrosiphum</taxon>
    </lineage>
</organism>
<dbReference type="SUPFAM" id="SSF53098">
    <property type="entry name" value="Ribonuclease H-like"/>
    <property type="match status" value="1"/>
</dbReference>
<keyword evidence="3 9" id="KW-0863">Zinc-finger</keyword>
<sequence>MSEVWQVFSKDDGGLKVKCSICKKKYANPGSSTTNMWNHLKFKHKPKFIELDRIRMGLSGSAFNQDVSNVSIDEDESEMEESNSLISQPSTSNYEPQLGQSDSTDACIYPSPITDTSSIAIVHKTNSTLTKQMKMTQFTLNKSAKKKIDNALAYFIATNMMPYSLVEKEGFKLFVNALNPSYKLPGRKTLTESRIPSMYSETRNIIGNIIRSADVFTFTTDCWTSSSNQPFIGLTCHFINANFKLTSACLGCIELSEDHTGENIADVVQMLFLDYEIPDRKICSIVTDYGSNMLKAVRNLNIPHVACFGHALNTAVSRIFNMDEIKDVVHKVKLIHNIFAHSWKAVREMGKVQEKFSLPNKKFPSYSKTRWWSMLELINVIIEQELGLTSFLRTYKNGGYKNLALQESDIIVLKNLSCIIQPIREITDNLAGDSYVTGSAILPVISSLKSKLSQITQLNESDDTDINGGQIKNMYTTIIEVLDQRYQDNKLLIMCTVLDPRFKIEYIEYDNLSALKKTIAEFCETTYESIESDGYVNNISNQLASQKKPKTGLSVIFGTPENNNMDNFQEVPLSQKIKNELDLYINNPKIGVEQDPLDWWNINKTTYPIIFVSAKKVMTVQATSVASERIFSKGGCILTDHRSSLTNEHASQLIFLTMNKDYIDKPVF</sequence>
<reference evidence="12 13" key="1">
    <citation type="submission" date="2023-01" db="EMBL/GenBank/DDBJ databases">
        <authorList>
            <person name="Whitehead M."/>
        </authorList>
    </citation>
    <scope>NUCLEOTIDE SEQUENCE [LARGE SCALE GENOMIC DNA]</scope>
</reference>
<dbReference type="GO" id="GO:0046983">
    <property type="term" value="F:protein dimerization activity"/>
    <property type="evidence" value="ECO:0007669"/>
    <property type="project" value="InterPro"/>
</dbReference>
<dbReference type="InterPro" id="IPR008906">
    <property type="entry name" value="HATC_C_dom"/>
</dbReference>
<keyword evidence="4" id="KW-0862">Zinc</keyword>
<proteinExistence type="predicted"/>
<evidence type="ECO:0000256" key="7">
    <source>
        <dbReference type="ARBA" id="ARBA00023163"/>
    </source>
</evidence>
<dbReference type="InterPro" id="IPR003656">
    <property type="entry name" value="Znf_BED"/>
</dbReference>
<gene>
    <name evidence="12" type="ORF">MEUPH1_LOCUS30275</name>
</gene>
<dbReference type="SMART" id="SM00614">
    <property type="entry name" value="ZnF_BED"/>
    <property type="match status" value="1"/>
</dbReference>
<evidence type="ECO:0000256" key="5">
    <source>
        <dbReference type="ARBA" id="ARBA00023015"/>
    </source>
</evidence>
<evidence type="ECO:0000256" key="8">
    <source>
        <dbReference type="ARBA" id="ARBA00023242"/>
    </source>
</evidence>
<evidence type="ECO:0000256" key="1">
    <source>
        <dbReference type="ARBA" id="ARBA00004123"/>
    </source>
</evidence>
<name>A0AAV0Y9V7_9HEMI</name>
<evidence type="ECO:0000256" key="2">
    <source>
        <dbReference type="ARBA" id="ARBA00022723"/>
    </source>
</evidence>
<evidence type="ECO:0000313" key="13">
    <source>
        <dbReference type="Proteomes" id="UP001160148"/>
    </source>
</evidence>
<dbReference type="InterPro" id="IPR052035">
    <property type="entry name" value="ZnF_BED_domain_contain"/>
</dbReference>
<dbReference type="EMBL" id="CARXXK010001599">
    <property type="protein sequence ID" value="CAI6376952.1"/>
    <property type="molecule type" value="Genomic_DNA"/>
</dbReference>
<dbReference type="PANTHER" id="PTHR46481:SF9">
    <property type="entry name" value="ZINC FINGER BED DOMAIN-CONTAINING PROTEIN 1-LIKE"/>
    <property type="match status" value="1"/>
</dbReference>
<evidence type="ECO:0000259" key="11">
    <source>
        <dbReference type="PROSITE" id="PS50808"/>
    </source>
</evidence>
<evidence type="ECO:0000256" key="9">
    <source>
        <dbReference type="PROSITE-ProRule" id="PRU00027"/>
    </source>
</evidence>
<dbReference type="Pfam" id="PF02892">
    <property type="entry name" value="zf-BED"/>
    <property type="match status" value="1"/>
</dbReference>
<dbReference type="Proteomes" id="UP001160148">
    <property type="component" value="Unassembled WGS sequence"/>
</dbReference>
<dbReference type="InterPro" id="IPR012337">
    <property type="entry name" value="RNaseH-like_sf"/>
</dbReference>
<comment type="caution">
    <text evidence="12">The sequence shown here is derived from an EMBL/GenBank/DDBJ whole genome shotgun (WGS) entry which is preliminary data.</text>
</comment>
<dbReference type="PROSITE" id="PS50808">
    <property type="entry name" value="ZF_BED"/>
    <property type="match status" value="1"/>
</dbReference>
<feature type="domain" description="BED-type" evidence="11">
    <location>
        <begin position="1"/>
        <end position="51"/>
    </location>
</feature>
<protein>
    <recommendedName>
        <fullName evidence="11">BED-type domain-containing protein</fullName>
    </recommendedName>
</protein>
<feature type="region of interest" description="Disordered" evidence="10">
    <location>
        <begin position="73"/>
        <end position="99"/>
    </location>
</feature>
<keyword evidence="8" id="KW-0539">Nucleus</keyword>
<dbReference type="SUPFAM" id="SSF140996">
    <property type="entry name" value="Hermes dimerisation domain"/>
    <property type="match status" value="1"/>
</dbReference>